<evidence type="ECO:0008006" key="4">
    <source>
        <dbReference type="Google" id="ProtNLM"/>
    </source>
</evidence>
<feature type="transmembrane region" description="Helical" evidence="1">
    <location>
        <begin position="33"/>
        <end position="53"/>
    </location>
</feature>
<evidence type="ECO:0000313" key="2">
    <source>
        <dbReference type="EMBL" id="ACL69476.1"/>
    </source>
</evidence>
<proteinExistence type="predicted"/>
<protein>
    <recommendedName>
        <fullName evidence="4">DUF2953 domain-containing protein</fullName>
    </recommendedName>
</protein>
<evidence type="ECO:0000256" key="1">
    <source>
        <dbReference type="SAM" id="Phobius"/>
    </source>
</evidence>
<dbReference type="eggNOG" id="ENOG5030938">
    <property type="taxonomic scope" value="Bacteria"/>
</dbReference>
<accession>B8CW07</accession>
<dbReference type="RefSeq" id="WP_012635664.1">
    <property type="nucleotide sequence ID" value="NC_011899.1"/>
</dbReference>
<evidence type="ECO:0000313" key="3">
    <source>
        <dbReference type="Proteomes" id="UP000000719"/>
    </source>
</evidence>
<dbReference type="KEGG" id="hor:Hore_07190"/>
<keyword evidence="1" id="KW-0472">Membrane</keyword>
<dbReference type="Proteomes" id="UP000000719">
    <property type="component" value="Chromosome"/>
</dbReference>
<dbReference type="STRING" id="373903.Hore_07190"/>
<organism evidence="2 3">
    <name type="scientific">Halothermothrix orenii (strain H 168 / OCM 544 / DSM 9562)</name>
    <dbReference type="NCBI Taxonomy" id="373903"/>
    <lineage>
        <taxon>Bacteria</taxon>
        <taxon>Bacillati</taxon>
        <taxon>Bacillota</taxon>
        <taxon>Clostridia</taxon>
        <taxon>Halanaerobiales</taxon>
        <taxon>Halothermotrichaceae</taxon>
        <taxon>Halothermothrix</taxon>
    </lineage>
</organism>
<keyword evidence="1" id="KW-1133">Transmembrane helix</keyword>
<reference evidence="2 3" key="1">
    <citation type="journal article" date="2009" name="PLoS ONE">
        <title>Genome analysis of the anaerobic thermohalophilic bacterium Halothermothrix orenii.</title>
        <authorList>
            <person name="Mavromatis K."/>
            <person name="Ivanova N."/>
            <person name="Anderson I."/>
            <person name="Lykidis A."/>
            <person name="Hooper S.D."/>
            <person name="Sun H."/>
            <person name="Kunin V."/>
            <person name="Lapidus A."/>
            <person name="Hugenholtz P."/>
            <person name="Patel B."/>
            <person name="Kyrpides N.C."/>
        </authorList>
    </citation>
    <scope>NUCLEOTIDE SEQUENCE [LARGE SCALE GENOMIC DNA]</scope>
    <source>
        <strain evidence="3">H 168 / OCM 544 / DSM 9562</strain>
    </source>
</reference>
<dbReference type="AlphaFoldDB" id="B8CW07"/>
<dbReference type="EMBL" id="CP001098">
    <property type="protein sequence ID" value="ACL69476.1"/>
    <property type="molecule type" value="Genomic_DNA"/>
</dbReference>
<keyword evidence="1" id="KW-0812">Transmembrane</keyword>
<keyword evidence="3" id="KW-1185">Reference proteome</keyword>
<dbReference type="OrthoDB" id="1953500at2"/>
<dbReference type="InterPro" id="IPR021338">
    <property type="entry name" value="DUF2953"/>
</dbReference>
<dbReference type="Pfam" id="PF11167">
    <property type="entry name" value="DUF2953"/>
    <property type="match status" value="1"/>
</dbReference>
<dbReference type="HOGENOM" id="CLU_097083_1_0_9"/>
<sequence>MLFLLLIPLLFLFLLVPLNIKLNYIRDGKNDEFYLTVFLLVKPFGLRVVIPYMQFNLFKPLVKIFADIDTYLTDLMSKRGEEKMEREINGGINDLKKMFKNVFKKKEIIRVFIENLKINLYEFCWKTEFGTGNAAHTGILTGIIWSIKGVIVSSLGSRMNKFSGIQIKVNPVFNKRTFKTRLRCIFSVKLGNIILATLKVVVYKFKGGTAKCQNIRLKN</sequence>
<gene>
    <name evidence="2" type="ordered locus">Hore_07190</name>
</gene>
<name>B8CW07_HALOH</name>